<keyword evidence="2" id="KW-1185">Reference proteome</keyword>
<dbReference type="RefSeq" id="WP_100909044.1">
    <property type="nucleotide sequence ID" value="NZ_CP017768.1"/>
</dbReference>
<dbReference type="Proteomes" id="UP000232631">
    <property type="component" value="Chromosome"/>
</dbReference>
<dbReference type="KEGG" id="msub:BK009_03390"/>
<dbReference type="EMBL" id="CP017768">
    <property type="protein sequence ID" value="AUB59803.1"/>
    <property type="molecule type" value="Genomic_DNA"/>
</dbReference>
<proteinExistence type="predicted"/>
<reference evidence="1 2" key="1">
    <citation type="submission" date="2016-10" db="EMBL/GenBank/DDBJ databases">
        <title>Comparative genomics between deep and shallow subseafloor isolates.</title>
        <authorList>
            <person name="Ishii S."/>
            <person name="Miller J.R."/>
            <person name="Sutton G."/>
            <person name="Suzuki S."/>
            <person name="Methe B."/>
            <person name="Inagaki F."/>
            <person name="Imachi H."/>
        </authorList>
    </citation>
    <scope>NUCLEOTIDE SEQUENCE [LARGE SCALE GENOMIC DNA]</scope>
    <source>
        <strain evidence="1 2">A8p</strain>
    </source>
</reference>
<dbReference type="AlphaFoldDB" id="A0A2H4VNX4"/>
<organism evidence="1 2">
    <name type="scientific">Methanobacterium subterraneum</name>
    <dbReference type="NCBI Taxonomy" id="59277"/>
    <lineage>
        <taxon>Archaea</taxon>
        <taxon>Methanobacteriati</taxon>
        <taxon>Methanobacteriota</taxon>
        <taxon>Methanomada group</taxon>
        <taxon>Methanobacteria</taxon>
        <taxon>Methanobacteriales</taxon>
        <taxon>Methanobacteriaceae</taxon>
        <taxon>Methanobacterium</taxon>
    </lineage>
</organism>
<evidence type="ECO:0000313" key="1">
    <source>
        <dbReference type="EMBL" id="AUB59803.1"/>
    </source>
</evidence>
<dbReference type="GeneID" id="35125498"/>
<evidence type="ECO:0000313" key="2">
    <source>
        <dbReference type="Proteomes" id="UP000232631"/>
    </source>
</evidence>
<gene>
    <name evidence="1" type="ORF">BK009_03390</name>
</gene>
<protein>
    <submittedName>
        <fullName evidence="1">Uncharacterized protein</fullName>
    </submittedName>
</protein>
<name>A0A2H4VNX4_9EURY</name>
<sequence length="73" mass="8325">MAVLSLKFGDDLNRGVLMGVEEEIFEEFFKKLDENVDFPKIVLNNLKSSFKTGNLDSKREILKTIKLGDSDED</sequence>
<accession>A0A2H4VNX4</accession>